<evidence type="ECO:0000313" key="7">
    <source>
        <dbReference type="Proteomes" id="UP001593833"/>
    </source>
</evidence>
<dbReference type="Proteomes" id="UP001593833">
    <property type="component" value="Unassembled WGS sequence"/>
</dbReference>
<gene>
    <name evidence="6" type="ORF">ACFL6M_00720</name>
</gene>
<evidence type="ECO:0000256" key="4">
    <source>
        <dbReference type="ARBA" id="ARBA00022898"/>
    </source>
</evidence>
<dbReference type="InterPro" id="IPR015424">
    <property type="entry name" value="PyrdxlP-dep_Trfase"/>
</dbReference>
<comment type="cofactor">
    <cofactor evidence="1">
        <name>pyridoxal 5'-phosphate</name>
        <dbReference type="ChEBI" id="CHEBI:597326"/>
    </cofactor>
</comment>
<dbReference type="PANTHER" id="PTHR42790:SF19">
    <property type="entry name" value="KYNURENINE_ALPHA-AMINOADIPATE AMINOTRANSFERASE, MITOCHONDRIAL"/>
    <property type="match status" value="1"/>
</dbReference>
<accession>A0ABV6YIE9</accession>
<keyword evidence="4" id="KW-0663">Pyridoxal phosphate</keyword>
<feature type="domain" description="Aminotransferase class I/classII large" evidence="5">
    <location>
        <begin position="52"/>
        <end position="359"/>
    </location>
</feature>
<dbReference type="PANTHER" id="PTHR42790">
    <property type="entry name" value="AMINOTRANSFERASE"/>
    <property type="match status" value="1"/>
</dbReference>
<dbReference type="InterPro" id="IPR050859">
    <property type="entry name" value="Class-I_PLP-dep_aminotransf"/>
</dbReference>
<keyword evidence="7" id="KW-1185">Reference proteome</keyword>
<comment type="caution">
    <text evidence="6">The sequence shown here is derived from an EMBL/GenBank/DDBJ whole genome shotgun (WGS) entry which is preliminary data.</text>
</comment>
<reference evidence="6 7" key="1">
    <citation type="submission" date="2024-09" db="EMBL/GenBank/DDBJ databases">
        <authorList>
            <person name="D'Angelo T."/>
        </authorList>
    </citation>
    <scope>NUCLEOTIDE SEQUENCE [LARGE SCALE GENOMIC DNA]</scope>
    <source>
        <strain evidence="6">SAG AM-320-E07</strain>
    </source>
</reference>
<evidence type="ECO:0000259" key="5">
    <source>
        <dbReference type="Pfam" id="PF00155"/>
    </source>
</evidence>
<evidence type="ECO:0000256" key="1">
    <source>
        <dbReference type="ARBA" id="ARBA00001933"/>
    </source>
</evidence>
<name>A0ABV6YIE9_UNCEI</name>
<evidence type="ECO:0000256" key="3">
    <source>
        <dbReference type="ARBA" id="ARBA00022679"/>
    </source>
</evidence>
<dbReference type="SUPFAM" id="SSF53383">
    <property type="entry name" value="PLP-dependent transferases"/>
    <property type="match status" value="1"/>
</dbReference>
<keyword evidence="2 6" id="KW-0032">Aminotransferase</keyword>
<dbReference type="Pfam" id="PF00155">
    <property type="entry name" value="Aminotran_1_2"/>
    <property type="match status" value="1"/>
</dbReference>
<proteinExistence type="predicted"/>
<dbReference type="Gene3D" id="3.90.1150.100">
    <property type="match status" value="2"/>
</dbReference>
<dbReference type="EMBL" id="JBHPKH010000003">
    <property type="protein sequence ID" value="MFC1572098.1"/>
    <property type="molecule type" value="Genomic_DNA"/>
</dbReference>
<dbReference type="GO" id="GO:0008483">
    <property type="term" value="F:transaminase activity"/>
    <property type="evidence" value="ECO:0007669"/>
    <property type="project" value="UniProtKB-KW"/>
</dbReference>
<dbReference type="InterPro" id="IPR015421">
    <property type="entry name" value="PyrdxlP-dep_Trfase_major"/>
</dbReference>
<dbReference type="CDD" id="cd00609">
    <property type="entry name" value="AAT_like"/>
    <property type="match status" value="1"/>
</dbReference>
<dbReference type="InterPro" id="IPR004839">
    <property type="entry name" value="Aminotransferase_I/II_large"/>
</dbReference>
<sequence>MNEGVVPFDRAKIQAILDRTGFDLNDLSIRETNRLVQHIEEDLGVQFVRMEFGIPNLPYDPVCAQTAIEAESDHKVSAQYPPFDGIPELKTEASRFLKNFLNLDIPPECCVPTVGAMQAGFIAQAIAGNRLPGRDTILYLEPSFPVSRRQTRFLGLGLESVELSEFRGADLVREVERRFTRGNIGGMLYSSPNNPSWITLKEKELKGLGELCTRFDVLAIEDLAYFCMDFRQDYGIPGQPPYQPSIAHHTDHYFVLISSSKIFSFPGARIGIAVISPALMKMRAPSLKPRFSTENVGHAFVHGGIYCTTAGVPQSSQWGLVGLLRKANAGELNFVENTREYGRRAKELKKIFAKHGFKLVYDNDMGEALADGFYFTFAYPGFNGRQLLIEMLHYGISAITLESTGSRRTEGLRACVSFVDPSQFPLVEERLRIFQADHPVTKPESNRIGGLA</sequence>
<protein>
    <submittedName>
        <fullName evidence="6">Pyridoxal phosphate-dependent aminotransferase</fullName>
    </submittedName>
</protein>
<dbReference type="Gene3D" id="3.40.640.10">
    <property type="entry name" value="Type I PLP-dependent aspartate aminotransferase-like (Major domain)"/>
    <property type="match status" value="1"/>
</dbReference>
<evidence type="ECO:0000313" key="6">
    <source>
        <dbReference type="EMBL" id="MFC1572098.1"/>
    </source>
</evidence>
<evidence type="ECO:0000256" key="2">
    <source>
        <dbReference type="ARBA" id="ARBA00022576"/>
    </source>
</evidence>
<organism evidence="6 7">
    <name type="scientific">Eiseniibacteriota bacterium</name>
    <dbReference type="NCBI Taxonomy" id="2212470"/>
    <lineage>
        <taxon>Bacteria</taxon>
        <taxon>Candidatus Eiseniibacteriota</taxon>
    </lineage>
</organism>
<keyword evidence="3" id="KW-0808">Transferase</keyword>